<organism evidence="1 2">
    <name type="scientific">Rhizobium fredii</name>
    <name type="common">Sinorhizobium fredii</name>
    <dbReference type="NCBI Taxonomy" id="380"/>
    <lineage>
        <taxon>Bacteria</taxon>
        <taxon>Pseudomonadati</taxon>
        <taxon>Pseudomonadota</taxon>
        <taxon>Alphaproteobacteria</taxon>
        <taxon>Hyphomicrobiales</taxon>
        <taxon>Rhizobiaceae</taxon>
        <taxon>Sinorhizobium/Ensifer group</taxon>
        <taxon>Sinorhizobium</taxon>
    </lineage>
</organism>
<dbReference type="RefSeq" id="WP_097587080.1">
    <property type="nucleotide sequence ID" value="NZ_NWTC01000012.1"/>
</dbReference>
<proteinExistence type="predicted"/>
<reference evidence="1 2" key="1">
    <citation type="submission" date="2017-09" db="EMBL/GenBank/DDBJ databases">
        <title>Comparative genomics of rhizobia isolated from Phaseolus vulgaris in China.</title>
        <authorList>
            <person name="Tong W."/>
        </authorList>
    </citation>
    <scope>NUCLEOTIDE SEQUENCE [LARGE SCALE GENOMIC DNA]</scope>
    <source>
        <strain evidence="1 2">PCH1</strain>
    </source>
</reference>
<sequence>MSTGYQRTNTGFSCNEIGGAVELQEQRAALMWTVRAYGEVLSLFSFMHLGLREPGMSLLFSQLSDRASEILDDIRHCDAGKFSPTSEHAKRHLRKVAWSLSQAKAAFERRSLASDTDLLRLLTRASSELKRASTLLGTTTFDASACCAGPVLANAEERHGSAFRLGA</sequence>
<gene>
    <name evidence="1" type="ORF">CO661_16815</name>
</gene>
<evidence type="ECO:0000313" key="2">
    <source>
        <dbReference type="Proteomes" id="UP000220353"/>
    </source>
</evidence>
<dbReference type="EMBL" id="NWTC01000012">
    <property type="protein sequence ID" value="PDT46576.1"/>
    <property type="molecule type" value="Genomic_DNA"/>
</dbReference>
<evidence type="ECO:0000313" key="1">
    <source>
        <dbReference type="EMBL" id="PDT46576.1"/>
    </source>
</evidence>
<name>A0A2A6LWH0_RHIFR</name>
<dbReference type="Proteomes" id="UP000220353">
    <property type="component" value="Unassembled WGS sequence"/>
</dbReference>
<comment type="caution">
    <text evidence="1">The sequence shown here is derived from an EMBL/GenBank/DDBJ whole genome shotgun (WGS) entry which is preliminary data.</text>
</comment>
<protein>
    <submittedName>
        <fullName evidence="1">Uncharacterized protein</fullName>
    </submittedName>
</protein>
<dbReference type="AlphaFoldDB" id="A0A2A6LWH0"/>
<accession>A0A2A6LWH0</accession>